<reference evidence="2" key="2">
    <citation type="submission" date="2021-08" db="EMBL/GenBank/DDBJ databases">
        <authorList>
            <person name="Eriksson T."/>
        </authorList>
    </citation>
    <scope>NUCLEOTIDE SEQUENCE</scope>
    <source>
        <strain evidence="2">Stoneville</strain>
        <tissue evidence="2">Whole head</tissue>
    </source>
</reference>
<gene>
    <name evidence="2" type="ORF">GEV33_002858</name>
</gene>
<comment type="caution">
    <text evidence="2">The sequence shown here is derived from an EMBL/GenBank/DDBJ whole genome shotgun (WGS) entry which is preliminary data.</text>
</comment>
<accession>A0A8J6HUP5</accession>
<dbReference type="EMBL" id="JABDTM020013252">
    <property type="protein sequence ID" value="KAH0819933.1"/>
    <property type="molecule type" value="Genomic_DNA"/>
</dbReference>
<dbReference type="AlphaFoldDB" id="A0A8J6HUP5"/>
<feature type="compositionally biased region" description="Basic and acidic residues" evidence="1">
    <location>
        <begin position="141"/>
        <end position="150"/>
    </location>
</feature>
<organism evidence="2 3">
    <name type="scientific">Tenebrio molitor</name>
    <name type="common">Yellow mealworm beetle</name>
    <dbReference type="NCBI Taxonomy" id="7067"/>
    <lineage>
        <taxon>Eukaryota</taxon>
        <taxon>Metazoa</taxon>
        <taxon>Ecdysozoa</taxon>
        <taxon>Arthropoda</taxon>
        <taxon>Hexapoda</taxon>
        <taxon>Insecta</taxon>
        <taxon>Pterygota</taxon>
        <taxon>Neoptera</taxon>
        <taxon>Endopterygota</taxon>
        <taxon>Coleoptera</taxon>
        <taxon>Polyphaga</taxon>
        <taxon>Cucujiformia</taxon>
        <taxon>Tenebrionidae</taxon>
        <taxon>Tenebrio</taxon>
    </lineage>
</organism>
<dbReference type="Proteomes" id="UP000719412">
    <property type="component" value="Unassembled WGS sequence"/>
</dbReference>
<evidence type="ECO:0000313" key="3">
    <source>
        <dbReference type="Proteomes" id="UP000719412"/>
    </source>
</evidence>
<proteinExistence type="predicted"/>
<sequence>MPCCLHRYVTNGEWISSTPLLTIIVCATLLIKAGSASVPEHRYLHDAACSQLMRCKHSDRKSLLSNWISRMWYKNSCLNQRRIPNVSDAIEIGQACWPLRLSPGSHHTLSEQSWNTSLLHLHPVGKDRKRPRYLYPRSKRAPVEKQDGIQRVESPPPPSNEYKPDEHLFIGGREKTTFRLKRHQLHEKTKMTKRNQSTTAGSRLVFGHSDRFTLGWEATKDQRATNPTSSWVFVVGRSSSVTGNGRVLSGQSIRNRIDGDYVVFLVGEIY</sequence>
<protein>
    <submittedName>
        <fullName evidence="2">Uncharacterized protein</fullName>
    </submittedName>
</protein>
<keyword evidence="3" id="KW-1185">Reference proteome</keyword>
<feature type="region of interest" description="Disordered" evidence="1">
    <location>
        <begin position="129"/>
        <end position="166"/>
    </location>
</feature>
<name>A0A8J6HUP5_TENMO</name>
<evidence type="ECO:0000313" key="2">
    <source>
        <dbReference type="EMBL" id="KAH0819933.1"/>
    </source>
</evidence>
<reference evidence="2" key="1">
    <citation type="journal article" date="2020" name="J Insects Food Feed">
        <title>The yellow mealworm (Tenebrio molitor) genome: a resource for the emerging insects as food and feed industry.</title>
        <authorList>
            <person name="Eriksson T."/>
            <person name="Andere A."/>
            <person name="Kelstrup H."/>
            <person name="Emery V."/>
            <person name="Picard C."/>
        </authorList>
    </citation>
    <scope>NUCLEOTIDE SEQUENCE</scope>
    <source>
        <strain evidence="2">Stoneville</strain>
        <tissue evidence="2">Whole head</tissue>
    </source>
</reference>
<feature type="compositionally biased region" description="Basic residues" evidence="1">
    <location>
        <begin position="129"/>
        <end position="140"/>
    </location>
</feature>
<evidence type="ECO:0000256" key="1">
    <source>
        <dbReference type="SAM" id="MobiDB-lite"/>
    </source>
</evidence>